<proteinExistence type="predicted"/>
<evidence type="ECO:0000256" key="1">
    <source>
        <dbReference type="SAM" id="Coils"/>
    </source>
</evidence>
<keyword evidence="4" id="KW-1185">Reference proteome</keyword>
<evidence type="ECO:0000313" key="4">
    <source>
        <dbReference type="Proteomes" id="UP000030428"/>
    </source>
</evidence>
<feature type="transmembrane region" description="Helical" evidence="2">
    <location>
        <begin position="23"/>
        <end position="45"/>
    </location>
</feature>
<dbReference type="EMBL" id="JSZA02000057">
    <property type="protein sequence ID" value="KHD07715.1"/>
    <property type="molecule type" value="Genomic_DNA"/>
</dbReference>
<evidence type="ECO:0000256" key="2">
    <source>
        <dbReference type="SAM" id="Phobius"/>
    </source>
</evidence>
<dbReference type="Proteomes" id="UP000030428">
    <property type="component" value="Unassembled WGS sequence"/>
</dbReference>
<keyword evidence="1" id="KW-0175">Coiled coil</keyword>
<keyword evidence="2" id="KW-0472">Membrane</keyword>
<name>A0A0A6PL71_9GAMM</name>
<organism evidence="3 4">
    <name type="scientific">Candidatus Thiomargarita nelsonii</name>
    <dbReference type="NCBI Taxonomy" id="1003181"/>
    <lineage>
        <taxon>Bacteria</taxon>
        <taxon>Pseudomonadati</taxon>
        <taxon>Pseudomonadota</taxon>
        <taxon>Gammaproteobacteria</taxon>
        <taxon>Thiotrichales</taxon>
        <taxon>Thiotrichaceae</taxon>
        <taxon>Thiomargarita</taxon>
    </lineage>
</organism>
<feature type="coiled-coil region" evidence="1">
    <location>
        <begin position="51"/>
        <end position="78"/>
    </location>
</feature>
<evidence type="ECO:0000313" key="3">
    <source>
        <dbReference type="EMBL" id="KHD07715.1"/>
    </source>
</evidence>
<gene>
    <name evidence="3" type="ORF">PN36_15855</name>
</gene>
<keyword evidence="2" id="KW-0812">Transmembrane</keyword>
<sequence>MNSYTTAMPDHGAIESYIRDLKIAEMICTSKRILILYIMLLSVLLNSQKIMTHLKSQLERSETDRDQLTAEVRNIRDGFVTLYEYPHKTRFMRIFNRFLEKATIDWDDFAEECTVSSDPEIRDLLHRVDNAIYYI</sequence>
<comment type="caution">
    <text evidence="3">The sequence shown here is derived from an EMBL/GenBank/DDBJ whole genome shotgun (WGS) entry which is preliminary data.</text>
</comment>
<protein>
    <submittedName>
        <fullName evidence="3">Uncharacterized protein</fullName>
    </submittedName>
</protein>
<dbReference type="AlphaFoldDB" id="A0A0A6PL71"/>
<reference evidence="3 4" key="1">
    <citation type="journal article" date="2016" name="Front. Microbiol.">
        <title>Single-Cell (Meta-)Genomics of a Dimorphic Candidatus Thiomargarita nelsonii Reveals Genomic Plasticity.</title>
        <authorList>
            <person name="Flood B.E."/>
            <person name="Fliss P."/>
            <person name="Jones D.S."/>
            <person name="Dick G.J."/>
            <person name="Jain S."/>
            <person name="Kaster A.K."/>
            <person name="Winkel M."/>
            <person name="Mussmann M."/>
            <person name="Bailey J."/>
        </authorList>
    </citation>
    <scope>NUCLEOTIDE SEQUENCE [LARGE SCALE GENOMIC DNA]</scope>
    <source>
        <strain evidence="3">Hydrate Ridge</strain>
    </source>
</reference>
<keyword evidence="2" id="KW-1133">Transmembrane helix</keyword>
<accession>A0A0A6PL71</accession>